<keyword evidence="3" id="KW-0067">ATP-binding</keyword>
<reference evidence="6" key="1">
    <citation type="submission" date="2020-03" db="EMBL/GenBank/DDBJ databases">
        <title>FDA dAtabase for Regulatory Grade micrObial Sequences (FDA-ARGOS): Supporting development and validation of Infectious Disease Dx tests.</title>
        <authorList>
            <person name="Campos J."/>
            <person name="Goldberg B."/>
            <person name="Tallon L."/>
            <person name="Sadzewicz L."/>
            <person name="Vavikolanu K."/>
            <person name="Mehta A."/>
            <person name="Aluvathingal J."/>
            <person name="Nadendla S."/>
            <person name="Nandy P."/>
            <person name="Geyer C."/>
            <person name="Yan Y."/>
            <person name="Sichtig H."/>
        </authorList>
    </citation>
    <scope>NUCLEOTIDE SEQUENCE [LARGE SCALE GENOMIC DNA]</scope>
    <source>
        <strain evidence="6">FDAARGOS_652</strain>
    </source>
</reference>
<dbReference type="GO" id="GO:0005737">
    <property type="term" value="C:cytoplasm"/>
    <property type="evidence" value="ECO:0007669"/>
    <property type="project" value="TreeGrafter"/>
</dbReference>
<dbReference type="GO" id="GO:0005524">
    <property type="term" value="F:ATP binding"/>
    <property type="evidence" value="ECO:0007669"/>
    <property type="project" value="UniProtKB-KW"/>
</dbReference>
<dbReference type="GO" id="GO:0009410">
    <property type="term" value="P:response to xenobiotic stimulus"/>
    <property type="evidence" value="ECO:0007669"/>
    <property type="project" value="EnsemblFungi"/>
</dbReference>
<dbReference type="GO" id="GO:0016887">
    <property type="term" value="F:ATP hydrolysis activity"/>
    <property type="evidence" value="ECO:0007669"/>
    <property type="project" value="EnsemblFungi"/>
</dbReference>
<evidence type="ECO:0000256" key="4">
    <source>
        <dbReference type="SAM" id="MobiDB-lite"/>
    </source>
</evidence>
<dbReference type="PROSITE" id="PS00674">
    <property type="entry name" value="AAA"/>
    <property type="match status" value="2"/>
</dbReference>
<dbReference type="Proteomes" id="UP000590412">
    <property type="component" value="Unassembled WGS sequence"/>
</dbReference>
<organism evidence="6 7">
    <name type="scientific">Candida parapsilosis</name>
    <name type="common">Yeast</name>
    <dbReference type="NCBI Taxonomy" id="5480"/>
    <lineage>
        <taxon>Eukaryota</taxon>
        <taxon>Fungi</taxon>
        <taxon>Dikarya</taxon>
        <taxon>Ascomycota</taxon>
        <taxon>Saccharomycotina</taxon>
        <taxon>Pichiomycetes</taxon>
        <taxon>Debaryomycetaceae</taxon>
        <taxon>Candida/Lodderomyces clade</taxon>
        <taxon>Candida</taxon>
    </lineage>
</organism>
<feature type="domain" description="AAA+ ATPase" evidence="5">
    <location>
        <begin position="255"/>
        <end position="392"/>
    </location>
</feature>
<dbReference type="InterPro" id="IPR050168">
    <property type="entry name" value="AAA_ATPase_domain"/>
</dbReference>
<dbReference type="Pfam" id="PF00004">
    <property type="entry name" value="AAA"/>
    <property type="match status" value="2"/>
</dbReference>
<name>A0A8X7NQD8_CANPA</name>
<dbReference type="GO" id="GO:0042273">
    <property type="term" value="P:ribosomal large subunit biogenesis"/>
    <property type="evidence" value="ECO:0007669"/>
    <property type="project" value="EnsemblFungi"/>
</dbReference>
<dbReference type="PANTHER" id="PTHR23077:SF27">
    <property type="entry name" value="ATPASE FAMILY GENE 2 PROTEIN HOMOLOG A"/>
    <property type="match status" value="1"/>
</dbReference>
<dbReference type="InterPro" id="IPR003593">
    <property type="entry name" value="AAA+_ATPase"/>
</dbReference>
<dbReference type="EMBL" id="JABWAB010000001">
    <property type="protein sequence ID" value="KAF6058991.1"/>
    <property type="molecule type" value="Genomic_DNA"/>
</dbReference>
<dbReference type="SUPFAM" id="SSF52540">
    <property type="entry name" value="P-loop containing nucleoside triphosphate hydrolases"/>
    <property type="match status" value="2"/>
</dbReference>
<feature type="region of interest" description="Disordered" evidence="4">
    <location>
        <begin position="1"/>
        <end position="29"/>
    </location>
</feature>
<dbReference type="FunFam" id="3.40.50.300:FF:000012">
    <property type="entry name" value="Transitional endoplasmic reticulum ATPase"/>
    <property type="match status" value="1"/>
</dbReference>
<comment type="caution">
    <text evidence="6">The sequence shown here is derived from an EMBL/GenBank/DDBJ whole genome shotgun (WGS) entry which is preliminary data.</text>
</comment>
<evidence type="ECO:0000313" key="6">
    <source>
        <dbReference type="EMBL" id="KAF6058991.1"/>
    </source>
</evidence>
<dbReference type="Pfam" id="PF17862">
    <property type="entry name" value="AAA_lid_3"/>
    <property type="match status" value="2"/>
</dbReference>
<dbReference type="FunFam" id="1.10.8.60:FF:000132">
    <property type="entry name" value="AAA family ATPase"/>
    <property type="match status" value="1"/>
</dbReference>
<dbReference type="Gene3D" id="3.40.50.300">
    <property type="entry name" value="P-loop containing nucleotide triphosphate hydrolases"/>
    <property type="match status" value="2"/>
</dbReference>
<proteinExistence type="predicted"/>
<gene>
    <name evidence="6" type="ORF">FOB60_000573</name>
</gene>
<dbReference type="CDD" id="cd19503">
    <property type="entry name" value="RecA-like_CDC48_NLV2_r1-like"/>
    <property type="match status" value="1"/>
</dbReference>
<evidence type="ECO:0000256" key="2">
    <source>
        <dbReference type="ARBA" id="ARBA00022741"/>
    </source>
</evidence>
<keyword evidence="1" id="KW-0677">Repeat</keyword>
<dbReference type="Gene3D" id="1.10.8.60">
    <property type="match status" value="2"/>
</dbReference>
<dbReference type="GO" id="GO:0030687">
    <property type="term" value="C:preribosome, large subunit precursor"/>
    <property type="evidence" value="ECO:0007669"/>
    <property type="project" value="EnsemblFungi"/>
</dbReference>
<evidence type="ECO:0000259" key="5">
    <source>
        <dbReference type="SMART" id="SM00382"/>
    </source>
</evidence>
<evidence type="ECO:0000256" key="3">
    <source>
        <dbReference type="ARBA" id="ARBA00022840"/>
    </source>
</evidence>
<dbReference type="CDD" id="cd19511">
    <property type="entry name" value="RecA-like_CDC48_r2-like"/>
    <property type="match status" value="1"/>
</dbReference>
<dbReference type="GO" id="GO:0034214">
    <property type="term" value="P:protein hexamerization"/>
    <property type="evidence" value="ECO:0007669"/>
    <property type="project" value="EnsemblFungi"/>
</dbReference>
<dbReference type="InterPro" id="IPR041569">
    <property type="entry name" value="AAA_lid_3"/>
</dbReference>
<dbReference type="PANTHER" id="PTHR23077">
    <property type="entry name" value="AAA-FAMILY ATPASE"/>
    <property type="match status" value="1"/>
</dbReference>
<evidence type="ECO:0000256" key="1">
    <source>
        <dbReference type="ARBA" id="ARBA00022737"/>
    </source>
</evidence>
<feature type="domain" description="AAA+ ATPase" evidence="5">
    <location>
        <begin position="524"/>
        <end position="665"/>
    </location>
</feature>
<accession>A0A8X7NQD8</accession>
<dbReference type="AlphaFoldDB" id="A0A8X7NQD8"/>
<dbReference type="InterPro" id="IPR003960">
    <property type="entry name" value="ATPase_AAA_CS"/>
</dbReference>
<dbReference type="InterPro" id="IPR027417">
    <property type="entry name" value="P-loop_NTPase"/>
</dbReference>
<evidence type="ECO:0000313" key="7">
    <source>
        <dbReference type="Proteomes" id="UP000590412"/>
    </source>
</evidence>
<feature type="compositionally biased region" description="Basic residues" evidence="4">
    <location>
        <begin position="1"/>
        <end position="11"/>
    </location>
</feature>
<protein>
    <submittedName>
        <fullName evidence="6">ATPase associated with various cellular activities (AAA) family protein</fullName>
    </submittedName>
</protein>
<dbReference type="SMART" id="SM00382">
    <property type="entry name" value="AAA"/>
    <property type="match status" value="2"/>
</dbReference>
<dbReference type="OrthoDB" id="27435at2759"/>
<keyword evidence="2" id="KW-0547">Nucleotide-binding</keyword>
<dbReference type="FunFam" id="3.40.50.300:FF:000018">
    <property type="entry name" value="Cell division control 48"/>
    <property type="match status" value="1"/>
</dbReference>
<dbReference type="InterPro" id="IPR003959">
    <property type="entry name" value="ATPase_AAA_core"/>
</dbReference>
<sequence>MSSKSSTKKKQAPSLDPAPQSASKKIKIPKSFIVRPHSSTAKPKTIANVYLSREVFEALELKPNDFVHVGQLNGQPGIIAIAVPSDDIPMRNVITMSKNFRHLGGLLLGDRVNIVRHNGQPQYVSEVTVNGEGDPKSLLEEIGLIYPGLAVEENGVGGFTIIDIQGGIEAKMKQLTIVEDENPLRTVSPAYIYTPQATIEKSNETQPSITKYPLLPHPPTFSQVGGLAKQTNLLKSTIELPLHNPTLFSDFGISPPRGILLYGPPGTGKTMLLRCAANDINAHILTINGPSIVSKYLGETENAIREIFEEAALFQPSIIFMDEIDSLVPSRNSDDSGETESRVVATLLTMMDGMDNSGRIVVVGATNRPNSIDIALRRPGRFDQEIEIGIPDVEARQDILQKQFDKMNKNKYVLTEEDIATVATKTHGYVGADLTALCREAVMKAINRGLDNGTPQDEITVTLDDVYEALGEIRPSAMREIFLEMPKVYWSDIGGQEELKKKLVEVVQLPLEASASFAKLGVNAPKGVLLYGPPGCSKTLTAKALATESGLNFLAIKGPEIFNKYVGESERTIREIFRKARAAAPSIIFLDEIDAIASNRDGDGDGGTTTTASKNVLTSLLNEIDGVEELKGVVIIGATNKPTEIDSALLRPGRLDRHIYVAPPDYEARLQILTKCCRKFNLVDVDLGQYAKLTEGCSGAEVTLLCQEAGLNAIMEDRNAQHVENRHFEHALQGISRGITRDMLQYYNDFANRSGLRV</sequence>